<gene>
    <name evidence="2" type="ORF">FOY91_16725</name>
</gene>
<keyword evidence="3" id="KW-1185">Reference proteome</keyword>
<organism evidence="2 3">
    <name type="scientific">Alterirhizorhabdus solaris</name>
    <dbReference type="NCBI Taxonomy" id="2529389"/>
    <lineage>
        <taxon>Bacteria</taxon>
        <taxon>Pseudomonadati</taxon>
        <taxon>Pseudomonadota</taxon>
        <taxon>Alphaproteobacteria</taxon>
        <taxon>Sphingomonadales</taxon>
        <taxon>Rhizorhabdaceae</taxon>
        <taxon>Alterirhizorhabdus</taxon>
    </lineage>
</organism>
<evidence type="ECO:0000256" key="1">
    <source>
        <dbReference type="SAM" id="MobiDB-lite"/>
    </source>
</evidence>
<evidence type="ECO:0000313" key="3">
    <source>
        <dbReference type="Proteomes" id="UP000318681"/>
    </source>
</evidence>
<dbReference type="Proteomes" id="UP000318681">
    <property type="component" value="Unassembled WGS sequence"/>
</dbReference>
<dbReference type="EMBL" id="VNIM01000086">
    <property type="protein sequence ID" value="TVV71479.1"/>
    <property type="molecule type" value="Genomic_DNA"/>
</dbReference>
<feature type="compositionally biased region" description="Low complexity" evidence="1">
    <location>
        <begin position="65"/>
        <end position="82"/>
    </location>
</feature>
<comment type="caution">
    <text evidence="2">The sequence shown here is derived from an EMBL/GenBank/DDBJ whole genome shotgun (WGS) entry which is preliminary data.</text>
</comment>
<name>A0A558QWL2_9SPHN</name>
<feature type="region of interest" description="Disordered" evidence="1">
    <location>
        <begin position="32"/>
        <end position="134"/>
    </location>
</feature>
<protein>
    <submittedName>
        <fullName evidence="2">Uncharacterized protein</fullName>
    </submittedName>
</protein>
<accession>A0A558QWL2</accession>
<dbReference type="AlphaFoldDB" id="A0A558QWL2"/>
<feature type="compositionally biased region" description="Low complexity" evidence="1">
    <location>
        <begin position="121"/>
        <end position="134"/>
    </location>
</feature>
<proteinExistence type="predicted"/>
<reference evidence="2 3" key="1">
    <citation type="submission" date="2019-07" db="EMBL/GenBank/DDBJ databases">
        <title>Sphingomonas solaris sp. nov., isolated from a solar panel from Boston, Massachusetts.</title>
        <authorList>
            <person name="Tanner K."/>
            <person name="Pascual J."/>
            <person name="Mancuso C."/>
            <person name="Pereto J."/>
            <person name="Khalil A."/>
            <person name="Vilanova C."/>
        </authorList>
    </citation>
    <scope>NUCLEOTIDE SEQUENCE [LARGE SCALE GENOMIC DNA]</scope>
    <source>
        <strain evidence="2 3">R4DWN</strain>
    </source>
</reference>
<evidence type="ECO:0000313" key="2">
    <source>
        <dbReference type="EMBL" id="TVV71479.1"/>
    </source>
</evidence>
<dbReference type="OrthoDB" id="7427399at2"/>
<dbReference type="RefSeq" id="WP_145154428.1">
    <property type="nucleotide sequence ID" value="NZ_VNIM01000086.1"/>
</dbReference>
<sequence>MRLVTPLRLVPGVVGLWVVARVAIVMPDLLTPPAEADLPRTAGTFTTATRSGGRVRAMAPERPRSTASADISDGGAASATSGNAVRPERSAIRPSFRTGGGAGLRLSPAGIIAPATPAPSTPADAAPAMAATGSPAASSTRSVPVAPFGGALVGVAPATAAPAGSRWSGGAYLFRRGEGGSPALATGGQLGGSQAGARVAWRLDPADRFAVVARASTPLRETRGAEVAAGVDWHPLPGRPLRVSVERRVDVGGAGRDAWSAYAAGGFWRPIGRGVVGDGYAQAGVVGARRRDLFADGALRAGYRRELGAGRSLTVGGGAWGAAQPGVARLDVGPRVALGLPLAGTSVTAAAEWRVRVAGDAAPGTGLAITLAADF</sequence>